<dbReference type="InterPro" id="IPR050491">
    <property type="entry name" value="AmpC-like"/>
</dbReference>
<dbReference type="PANTHER" id="PTHR46825:SF9">
    <property type="entry name" value="BETA-LACTAMASE-RELATED DOMAIN-CONTAINING PROTEIN"/>
    <property type="match status" value="1"/>
</dbReference>
<evidence type="ECO:0000259" key="1">
    <source>
        <dbReference type="Pfam" id="PF00144"/>
    </source>
</evidence>
<dbReference type="AlphaFoldDB" id="A0A931MU49"/>
<dbReference type="Proteomes" id="UP000614490">
    <property type="component" value="Unassembled WGS sequence"/>
</dbReference>
<evidence type="ECO:0000313" key="3">
    <source>
        <dbReference type="Proteomes" id="UP000614490"/>
    </source>
</evidence>
<dbReference type="Pfam" id="PF00144">
    <property type="entry name" value="Beta-lactamase"/>
    <property type="match status" value="1"/>
</dbReference>
<accession>A0A931MU49</accession>
<proteinExistence type="predicted"/>
<dbReference type="PANTHER" id="PTHR46825">
    <property type="entry name" value="D-ALANYL-D-ALANINE-CARBOXYPEPTIDASE/ENDOPEPTIDASE AMPH"/>
    <property type="match status" value="1"/>
</dbReference>
<organism evidence="2 3">
    <name type="scientific">Halobacillus yeomjeoni</name>
    <dbReference type="NCBI Taxonomy" id="311194"/>
    <lineage>
        <taxon>Bacteria</taxon>
        <taxon>Bacillati</taxon>
        <taxon>Bacillota</taxon>
        <taxon>Bacilli</taxon>
        <taxon>Bacillales</taxon>
        <taxon>Bacillaceae</taxon>
        <taxon>Halobacillus</taxon>
    </lineage>
</organism>
<dbReference type="RefSeq" id="WP_197315726.1">
    <property type="nucleotide sequence ID" value="NZ_JADZSC010000001.1"/>
</dbReference>
<sequence>MAQVTEKLEKITDYINKKMDEQHSVGLSVSIVKNKEIIYSKGFGYSQTQPEKRTIDGNTKMSIQSVSKNFVALSIMQLVEKNLINLDDPVVKHLPYFRTKDKQQSDTITIKHVLSHTAGLPSDLGIANMIAPNIREIFSDTPTEFQEALNEYNLTEKEINSIETREDVTKWFEKVELEYPVGNGWNYCTDSYVILSDLIEKVTNKSWDVYLQEEILAPLNMKRTNSDPFEVQNDDNRAKYYLGRDEKETPFPINPISAPIGYLYSTANDLANYLSFHLNNDSNLLSSASLKEMQKPVHLVSKEWQFHSDVRSYGLAWFTDTYRGLRIIEHGGGQLAVRSLITMIPELNLGVVVLLNFDGTMHHEICDHIIDIFIDS</sequence>
<reference evidence="2 3" key="1">
    <citation type="journal article" date="2005" name="Int. J. Syst. Evol. Microbiol.">
        <title>Halobacillus yeomjeoni sp. nov., isolated from a marine solar saltern in Korea.</title>
        <authorList>
            <person name="Yoon J.H."/>
            <person name="Kang S.J."/>
            <person name="Lee C.H."/>
            <person name="Oh H.W."/>
            <person name="Oh T.K."/>
        </authorList>
    </citation>
    <scope>NUCLEOTIDE SEQUENCE [LARGE SCALE GENOMIC DNA]</scope>
    <source>
        <strain evidence="2 3">KCTC 3957</strain>
    </source>
</reference>
<comment type="caution">
    <text evidence="2">The sequence shown here is derived from an EMBL/GenBank/DDBJ whole genome shotgun (WGS) entry which is preliminary data.</text>
</comment>
<name>A0A931MU49_9BACI</name>
<dbReference type="Gene3D" id="3.40.710.10">
    <property type="entry name" value="DD-peptidase/beta-lactamase superfamily"/>
    <property type="match status" value="1"/>
</dbReference>
<keyword evidence="3" id="KW-1185">Reference proteome</keyword>
<dbReference type="SUPFAM" id="SSF56601">
    <property type="entry name" value="beta-lactamase/transpeptidase-like"/>
    <property type="match status" value="1"/>
</dbReference>
<dbReference type="EMBL" id="JADZSC010000001">
    <property type="protein sequence ID" value="MBH0229095.1"/>
    <property type="molecule type" value="Genomic_DNA"/>
</dbReference>
<gene>
    <name evidence="2" type="ORF">H0267_02605</name>
</gene>
<protein>
    <submittedName>
        <fullName evidence="2">Beta-lactamase family protein</fullName>
    </submittedName>
</protein>
<dbReference type="InterPro" id="IPR012338">
    <property type="entry name" value="Beta-lactam/transpept-like"/>
</dbReference>
<dbReference type="InterPro" id="IPR001466">
    <property type="entry name" value="Beta-lactam-related"/>
</dbReference>
<evidence type="ECO:0000313" key="2">
    <source>
        <dbReference type="EMBL" id="MBH0229095.1"/>
    </source>
</evidence>
<feature type="domain" description="Beta-lactamase-related" evidence="1">
    <location>
        <begin position="13"/>
        <end position="361"/>
    </location>
</feature>